<dbReference type="Gene3D" id="2.40.280.10">
    <property type="match status" value="1"/>
</dbReference>
<dbReference type="GO" id="GO:0005829">
    <property type="term" value="C:cytosol"/>
    <property type="evidence" value="ECO:0007669"/>
    <property type="project" value="TreeGrafter"/>
</dbReference>
<protein>
    <recommendedName>
        <fullName evidence="3">SsrA-binding protein</fullName>
    </recommendedName>
    <alternativeName>
        <fullName evidence="3">Small protein B</fullName>
    </alternativeName>
</protein>
<dbReference type="GO" id="GO:0070930">
    <property type="term" value="P:trans-translation-dependent protein tagging"/>
    <property type="evidence" value="ECO:0007669"/>
    <property type="project" value="TreeGrafter"/>
</dbReference>
<comment type="caution">
    <text evidence="5">The sequence shown here is derived from an EMBL/GenBank/DDBJ whole genome shotgun (WGS) entry which is preliminary data.</text>
</comment>
<dbReference type="InterPro" id="IPR020081">
    <property type="entry name" value="SsrA-bd_prot_CS"/>
</dbReference>
<dbReference type="Pfam" id="PF01668">
    <property type="entry name" value="SmpB"/>
    <property type="match status" value="1"/>
</dbReference>
<evidence type="ECO:0000256" key="1">
    <source>
        <dbReference type="ARBA" id="ARBA00022490"/>
    </source>
</evidence>
<dbReference type="RefSeq" id="WP_254090574.1">
    <property type="nucleotide sequence ID" value="NZ_JAHESC010000015.1"/>
</dbReference>
<evidence type="ECO:0000313" key="6">
    <source>
        <dbReference type="Proteomes" id="UP001319180"/>
    </source>
</evidence>
<proteinExistence type="inferred from homology"/>
<dbReference type="InterPro" id="IPR023620">
    <property type="entry name" value="SmpB"/>
</dbReference>
<evidence type="ECO:0000313" key="5">
    <source>
        <dbReference type="EMBL" id="MBT1687344.1"/>
    </source>
</evidence>
<comment type="similarity">
    <text evidence="3">Belongs to the SmpB family.</text>
</comment>
<gene>
    <name evidence="3 5" type="primary">smpB</name>
    <name evidence="5" type="ORF">KK078_12305</name>
</gene>
<comment type="subcellular location">
    <subcellularLocation>
        <location evidence="3">Cytoplasm</location>
    </subcellularLocation>
    <text evidence="3">The tmRNA-SmpB complex associates with stalled 70S ribosomes.</text>
</comment>
<feature type="region of interest" description="Disordered" evidence="4">
    <location>
        <begin position="135"/>
        <end position="154"/>
    </location>
</feature>
<keyword evidence="2 3" id="KW-0694">RNA-binding</keyword>
<reference evidence="5 6" key="1">
    <citation type="submission" date="2021-05" db="EMBL/GenBank/DDBJ databases">
        <title>A Polyphasic approach of four new species of the genus Ohtaekwangia: Ohtaekwangia histidinii sp. nov., Ohtaekwangia cretensis sp. nov., Ohtaekwangia indiensis sp. nov., Ohtaekwangia reichenbachii sp. nov. from diverse environment.</title>
        <authorList>
            <person name="Octaviana S."/>
        </authorList>
    </citation>
    <scope>NUCLEOTIDE SEQUENCE [LARGE SCALE GENOMIC DNA]</scope>
    <source>
        <strain evidence="5 6">PWU37</strain>
    </source>
</reference>
<dbReference type="InterPro" id="IPR000037">
    <property type="entry name" value="SsrA-bd_prot"/>
</dbReference>
<dbReference type="PANTHER" id="PTHR30308">
    <property type="entry name" value="TMRNA-BINDING COMPONENT OF TRANS-TRANSLATION TAGGING COMPLEX"/>
    <property type="match status" value="1"/>
</dbReference>
<dbReference type="AlphaFoldDB" id="A0AAP2D8T6"/>
<dbReference type="EMBL" id="JAHESC010000015">
    <property type="protein sequence ID" value="MBT1687344.1"/>
    <property type="molecule type" value="Genomic_DNA"/>
</dbReference>
<evidence type="ECO:0000256" key="3">
    <source>
        <dbReference type="HAMAP-Rule" id="MF_00023"/>
    </source>
</evidence>
<keyword evidence="1 3" id="KW-0963">Cytoplasm</keyword>
<dbReference type="GO" id="GO:0003723">
    <property type="term" value="F:RNA binding"/>
    <property type="evidence" value="ECO:0007669"/>
    <property type="project" value="UniProtKB-UniRule"/>
</dbReference>
<dbReference type="SUPFAM" id="SSF74982">
    <property type="entry name" value="Small protein B (SmpB)"/>
    <property type="match status" value="1"/>
</dbReference>
<dbReference type="HAMAP" id="MF_00023">
    <property type="entry name" value="SmpB"/>
    <property type="match status" value="1"/>
</dbReference>
<accession>A0AAP2D8T6</accession>
<evidence type="ECO:0000256" key="4">
    <source>
        <dbReference type="SAM" id="MobiDB-lite"/>
    </source>
</evidence>
<keyword evidence="6" id="KW-1185">Reference proteome</keyword>
<dbReference type="NCBIfam" id="NF003843">
    <property type="entry name" value="PRK05422.1"/>
    <property type="match status" value="1"/>
</dbReference>
<sequence>MTKPRFSNDINIKNRQAGYEYELLDRYVAGMVLRGTEIKSIREGKVNLQDGYCYMNRGELFVKGITITPYAQGTHYNHEAGRERKLLLKRSEIKKLEGKMEEKGLTVVPTRLFINDRGLAKIEIAVGRGKKLHDKRDTMRERDAKRELDRLKLK</sequence>
<dbReference type="PANTHER" id="PTHR30308:SF2">
    <property type="entry name" value="SSRA-BINDING PROTEIN"/>
    <property type="match status" value="1"/>
</dbReference>
<evidence type="ECO:0000256" key="2">
    <source>
        <dbReference type="ARBA" id="ARBA00022884"/>
    </source>
</evidence>
<name>A0AAP2D8T6_9BACT</name>
<comment type="function">
    <text evidence="3">Required for rescue of stalled ribosomes mediated by trans-translation. Binds to transfer-messenger RNA (tmRNA), required for stable association of tmRNA with ribosomes. tmRNA and SmpB together mimic tRNA shape, replacing the anticodon stem-loop with SmpB. tmRNA is encoded by the ssrA gene; the 2 termini fold to resemble tRNA(Ala) and it encodes a 'tag peptide', a short internal open reading frame. During trans-translation Ala-aminoacylated tmRNA acts like a tRNA, entering the A-site of stalled ribosomes, displacing the stalled mRNA. The ribosome then switches to translate the ORF on the tmRNA; the nascent peptide is terminated with the 'tag peptide' encoded by the tmRNA and targeted for degradation. The ribosome is freed to recommence translation, which seems to be the essential function of trans-translation.</text>
</comment>
<dbReference type="GO" id="GO:0070929">
    <property type="term" value="P:trans-translation"/>
    <property type="evidence" value="ECO:0007669"/>
    <property type="project" value="UniProtKB-UniRule"/>
</dbReference>
<organism evidence="5 6">
    <name type="scientific">Dawidia soli</name>
    <dbReference type="NCBI Taxonomy" id="2782352"/>
    <lineage>
        <taxon>Bacteria</taxon>
        <taxon>Pseudomonadati</taxon>
        <taxon>Bacteroidota</taxon>
        <taxon>Cytophagia</taxon>
        <taxon>Cytophagales</taxon>
        <taxon>Chryseotaleaceae</taxon>
        <taxon>Dawidia</taxon>
    </lineage>
</organism>
<dbReference type="NCBIfam" id="TIGR00086">
    <property type="entry name" value="smpB"/>
    <property type="match status" value="1"/>
</dbReference>
<dbReference type="Proteomes" id="UP001319180">
    <property type="component" value="Unassembled WGS sequence"/>
</dbReference>
<dbReference type="PROSITE" id="PS01317">
    <property type="entry name" value="SSRP"/>
    <property type="match status" value="1"/>
</dbReference>